<gene>
    <name evidence="1" type="ORF">SKAU_G00401370</name>
</gene>
<dbReference type="OrthoDB" id="10597483at2759"/>
<evidence type="ECO:0000313" key="2">
    <source>
        <dbReference type="Proteomes" id="UP001152622"/>
    </source>
</evidence>
<dbReference type="EMBL" id="JAINUF010000021">
    <property type="protein sequence ID" value="KAJ8334498.1"/>
    <property type="molecule type" value="Genomic_DNA"/>
</dbReference>
<proteinExistence type="predicted"/>
<accession>A0A9Q1IAE3</accession>
<keyword evidence="2" id="KW-1185">Reference proteome</keyword>
<comment type="caution">
    <text evidence="1">The sequence shown here is derived from an EMBL/GenBank/DDBJ whole genome shotgun (WGS) entry which is preliminary data.</text>
</comment>
<dbReference type="Proteomes" id="UP001152622">
    <property type="component" value="Chromosome 21"/>
</dbReference>
<sequence>MSPYKKGVPNVRSDLRGNYFARVAGLILHGRSSKRSVTCLLTARRVSSLQVLRHCGLYQLALPPGAVHPSSPRPGQRQAGRFCGPNMAPSGGELAQDCAPRPADLHQPQSRLDVERAADWQSLPLTHHQPFCAESSGQQAPVRLRRGTIIRLFGAL</sequence>
<reference evidence="1" key="1">
    <citation type="journal article" date="2023" name="Science">
        <title>Genome structures resolve the early diversification of teleost fishes.</title>
        <authorList>
            <person name="Parey E."/>
            <person name="Louis A."/>
            <person name="Montfort J."/>
            <person name="Bouchez O."/>
            <person name="Roques C."/>
            <person name="Iampietro C."/>
            <person name="Lluch J."/>
            <person name="Castinel A."/>
            <person name="Donnadieu C."/>
            <person name="Desvignes T."/>
            <person name="Floi Bucao C."/>
            <person name="Jouanno E."/>
            <person name="Wen M."/>
            <person name="Mejri S."/>
            <person name="Dirks R."/>
            <person name="Jansen H."/>
            <person name="Henkel C."/>
            <person name="Chen W.J."/>
            <person name="Zahm M."/>
            <person name="Cabau C."/>
            <person name="Klopp C."/>
            <person name="Thompson A.W."/>
            <person name="Robinson-Rechavi M."/>
            <person name="Braasch I."/>
            <person name="Lecointre G."/>
            <person name="Bobe J."/>
            <person name="Postlethwait J.H."/>
            <person name="Berthelot C."/>
            <person name="Roest Crollius H."/>
            <person name="Guiguen Y."/>
        </authorList>
    </citation>
    <scope>NUCLEOTIDE SEQUENCE</scope>
    <source>
        <strain evidence="1">WJC10195</strain>
    </source>
</reference>
<name>A0A9Q1IAE3_SYNKA</name>
<organism evidence="1 2">
    <name type="scientific">Synaphobranchus kaupii</name>
    <name type="common">Kaup's arrowtooth eel</name>
    <dbReference type="NCBI Taxonomy" id="118154"/>
    <lineage>
        <taxon>Eukaryota</taxon>
        <taxon>Metazoa</taxon>
        <taxon>Chordata</taxon>
        <taxon>Craniata</taxon>
        <taxon>Vertebrata</taxon>
        <taxon>Euteleostomi</taxon>
        <taxon>Actinopterygii</taxon>
        <taxon>Neopterygii</taxon>
        <taxon>Teleostei</taxon>
        <taxon>Anguilliformes</taxon>
        <taxon>Synaphobranchidae</taxon>
        <taxon>Synaphobranchus</taxon>
    </lineage>
</organism>
<evidence type="ECO:0000313" key="1">
    <source>
        <dbReference type="EMBL" id="KAJ8334498.1"/>
    </source>
</evidence>
<dbReference type="AlphaFoldDB" id="A0A9Q1IAE3"/>
<protein>
    <submittedName>
        <fullName evidence="1">Uncharacterized protein</fullName>
    </submittedName>
</protein>